<dbReference type="EMBL" id="CP005587">
    <property type="protein sequence ID" value="AGK56760.1"/>
    <property type="molecule type" value="Genomic_DNA"/>
</dbReference>
<dbReference type="GO" id="GO:0006635">
    <property type="term" value="P:fatty acid beta-oxidation"/>
    <property type="evidence" value="ECO:0007669"/>
    <property type="project" value="UniProtKB-UniPathway"/>
</dbReference>
<dbReference type="Pfam" id="PF13561">
    <property type="entry name" value="adh_short_C2"/>
    <property type="match status" value="1"/>
</dbReference>
<dbReference type="InterPro" id="IPR036291">
    <property type="entry name" value="NAD(P)-bd_dom_sf"/>
</dbReference>
<dbReference type="HOGENOM" id="CLU_643821_0_0_5"/>
<dbReference type="CDD" id="cd05233">
    <property type="entry name" value="SDR_c"/>
    <property type="match status" value="1"/>
</dbReference>
<gene>
    <name evidence="4" type="ORF">HYPDE_25378</name>
</gene>
<dbReference type="PANTHER" id="PTHR42879">
    <property type="entry name" value="3-OXOACYL-(ACYL-CARRIER-PROTEIN) REDUCTASE"/>
    <property type="match status" value="1"/>
</dbReference>
<feature type="domain" description="MaoC-like" evidence="3">
    <location>
        <begin position="43"/>
        <end position="136"/>
    </location>
</feature>
<dbReference type="UniPathway" id="UPA00659"/>
<organism evidence="4 5">
    <name type="scientific">Hyphomicrobium denitrificans 1NES1</name>
    <dbReference type="NCBI Taxonomy" id="670307"/>
    <lineage>
        <taxon>Bacteria</taxon>
        <taxon>Pseudomonadati</taxon>
        <taxon>Pseudomonadota</taxon>
        <taxon>Alphaproteobacteria</taxon>
        <taxon>Hyphomicrobiales</taxon>
        <taxon>Hyphomicrobiaceae</taxon>
        <taxon>Hyphomicrobium</taxon>
    </lineage>
</organism>
<proteinExistence type="inferred from homology"/>
<dbReference type="InterPro" id="IPR029069">
    <property type="entry name" value="HotDog_dom_sf"/>
</dbReference>
<accession>N0B9J4</accession>
<dbReference type="CDD" id="cd03449">
    <property type="entry name" value="R_hydratase"/>
    <property type="match status" value="1"/>
</dbReference>
<dbReference type="PANTHER" id="PTHR42879:SF2">
    <property type="entry name" value="3-OXOACYL-[ACYL-CARRIER-PROTEIN] REDUCTASE FABG"/>
    <property type="match status" value="1"/>
</dbReference>
<dbReference type="Gene3D" id="3.10.129.10">
    <property type="entry name" value="Hotdog Thioesterase"/>
    <property type="match status" value="1"/>
</dbReference>
<dbReference type="InterPro" id="IPR050259">
    <property type="entry name" value="SDR"/>
</dbReference>
<dbReference type="Proteomes" id="UP000005952">
    <property type="component" value="Chromosome"/>
</dbReference>
<comment type="similarity">
    <text evidence="2">Belongs to the short-chain dehydrogenases/reductases (SDR) family.</text>
</comment>
<dbReference type="KEGG" id="hdt:HYPDE_25378"/>
<evidence type="ECO:0000313" key="5">
    <source>
        <dbReference type="Proteomes" id="UP000005952"/>
    </source>
</evidence>
<dbReference type="eggNOG" id="COG1028">
    <property type="taxonomic scope" value="Bacteria"/>
</dbReference>
<sequence length="429" mass="46086">MTKVKWLSEFSGYRCAVVPHLQSRSTPLQPDRLSELSVGQTESLSRTITAEDVAAFARLSGDYNALHLDDEFAARTEFAERVVHGFLNASLLSTLVGMKIPGRGALYVSQNIEFTRPVFIGDTVEARGTIEAIDEETRLVTLRTEIIRGERECVLRGRAQVKVLRVLDAGKQEARPEPAPTALLAGKTALITGASRGIGRAIARLFAQHGANVWINYQRSENAAQSLADEIAGLGGFCRLIRADVTSDGDVARLVDAIVAGGGLDILINNAGPKIRSAPFANLDWSDLAQAYEQIVGSVFRVTRATLPALKKSKGRIVTIASAAALGRTAYNWLPYVAAKSALLAMSKNLAQELGPHGITVNTISPSLVDTDLVANIPDRMRQMTVSRTPLRRLSTPDDVAGAALMLASPYAGFITGENMLVTGGEHMI</sequence>
<dbReference type="AlphaFoldDB" id="N0B9J4"/>
<dbReference type="STRING" id="670307.HYPDE_25378"/>
<dbReference type="PRINTS" id="PR00081">
    <property type="entry name" value="GDHRDH"/>
</dbReference>
<dbReference type="Pfam" id="PF01575">
    <property type="entry name" value="MaoC_dehydratas"/>
    <property type="match status" value="1"/>
</dbReference>
<evidence type="ECO:0000313" key="4">
    <source>
        <dbReference type="EMBL" id="AGK56760.1"/>
    </source>
</evidence>
<evidence type="ECO:0000256" key="1">
    <source>
        <dbReference type="ARBA" id="ARBA00005005"/>
    </source>
</evidence>
<evidence type="ECO:0000259" key="3">
    <source>
        <dbReference type="Pfam" id="PF01575"/>
    </source>
</evidence>
<dbReference type="GO" id="GO:0004300">
    <property type="term" value="F:enoyl-CoA hydratase activity"/>
    <property type="evidence" value="ECO:0007669"/>
    <property type="project" value="UniProtKB-ARBA"/>
</dbReference>
<dbReference type="RefSeq" id="WP_015596797.1">
    <property type="nucleotide sequence ID" value="NC_021172.1"/>
</dbReference>
<protein>
    <submittedName>
        <fullName evidence="4">MaoC domain-containing protein dehydratase</fullName>
    </submittedName>
</protein>
<dbReference type="InterPro" id="IPR002539">
    <property type="entry name" value="MaoC-like_dom"/>
</dbReference>
<name>N0B9J4_9HYPH</name>
<comment type="pathway">
    <text evidence="1">Lipid metabolism; fatty acid beta-oxidation.</text>
</comment>
<evidence type="ECO:0000256" key="2">
    <source>
        <dbReference type="ARBA" id="ARBA00006484"/>
    </source>
</evidence>
<dbReference type="PRINTS" id="PR00080">
    <property type="entry name" value="SDRFAMILY"/>
</dbReference>
<dbReference type="SUPFAM" id="SSF51735">
    <property type="entry name" value="NAD(P)-binding Rossmann-fold domains"/>
    <property type="match status" value="1"/>
</dbReference>
<dbReference type="PROSITE" id="PS00061">
    <property type="entry name" value="ADH_SHORT"/>
    <property type="match status" value="1"/>
</dbReference>
<dbReference type="InterPro" id="IPR002347">
    <property type="entry name" value="SDR_fam"/>
</dbReference>
<keyword evidence="5" id="KW-1185">Reference proteome</keyword>
<reference evidence="4 5" key="1">
    <citation type="journal article" date="2013" name="Genome Announc.">
        <title>Genome sequences for three denitrifying bacterial strains isolated from a uranium- and nitrate-contaminated subsurface environment.</title>
        <authorList>
            <person name="Venkatramanan R."/>
            <person name="Prakash O."/>
            <person name="Woyke T."/>
            <person name="Chain P."/>
            <person name="Goodwin L.A."/>
            <person name="Watson D."/>
            <person name="Brooks S."/>
            <person name="Kostka J.E."/>
            <person name="Green S.J."/>
        </authorList>
    </citation>
    <scope>NUCLEOTIDE SEQUENCE [LARGE SCALE GENOMIC DNA]</scope>
    <source>
        <strain evidence="4 5">1NES1</strain>
    </source>
</reference>
<dbReference type="InterPro" id="IPR020904">
    <property type="entry name" value="Sc_DH/Rdtase_CS"/>
</dbReference>
<dbReference type="SUPFAM" id="SSF54637">
    <property type="entry name" value="Thioesterase/thiol ester dehydrase-isomerase"/>
    <property type="match status" value="1"/>
</dbReference>
<dbReference type="FunFam" id="3.40.50.720:FF:000084">
    <property type="entry name" value="Short-chain dehydrogenase reductase"/>
    <property type="match status" value="1"/>
</dbReference>
<dbReference type="Gene3D" id="3.40.50.720">
    <property type="entry name" value="NAD(P)-binding Rossmann-like Domain"/>
    <property type="match status" value="1"/>
</dbReference>